<dbReference type="PANTHER" id="PTHR24273:SF32">
    <property type="entry name" value="HYALIN"/>
    <property type="match status" value="1"/>
</dbReference>
<feature type="region of interest" description="Disordered" evidence="2">
    <location>
        <begin position="1133"/>
        <end position="1171"/>
    </location>
</feature>
<dbReference type="PANTHER" id="PTHR24273">
    <property type="entry name" value="FI04643P-RELATED"/>
    <property type="match status" value="1"/>
</dbReference>
<accession>A0A9Q1H1S4</accession>
<dbReference type="PROSITE" id="PS50825">
    <property type="entry name" value="HYR"/>
    <property type="match status" value="5"/>
</dbReference>
<feature type="domain" description="HYR" evidence="4">
    <location>
        <begin position="247"/>
        <end position="331"/>
    </location>
</feature>
<name>A0A9Q1H1S4_HOLLE</name>
<keyword evidence="3" id="KW-1133">Transmembrane helix</keyword>
<dbReference type="Proteomes" id="UP001152320">
    <property type="component" value="Chromosome 14"/>
</dbReference>
<keyword evidence="1" id="KW-0677">Repeat</keyword>
<evidence type="ECO:0000313" key="5">
    <source>
        <dbReference type="EMBL" id="KAJ8029460.1"/>
    </source>
</evidence>
<dbReference type="Pfam" id="PF02494">
    <property type="entry name" value="HYR"/>
    <property type="match status" value="3"/>
</dbReference>
<protein>
    <submittedName>
        <fullName evidence="5">Hyalin</fullName>
    </submittedName>
</protein>
<evidence type="ECO:0000259" key="4">
    <source>
        <dbReference type="PROSITE" id="PS50825"/>
    </source>
</evidence>
<feature type="domain" description="HYR" evidence="4">
    <location>
        <begin position="594"/>
        <end position="678"/>
    </location>
</feature>
<dbReference type="Gene3D" id="2.10.50.10">
    <property type="entry name" value="Tumor Necrosis Factor Receptor, subunit A, domain 2"/>
    <property type="match status" value="1"/>
</dbReference>
<dbReference type="AlphaFoldDB" id="A0A9Q1H1S4"/>
<dbReference type="InterPro" id="IPR002861">
    <property type="entry name" value="Reeler_dom"/>
</dbReference>
<gene>
    <name evidence="5" type="ORF">HOLleu_28855</name>
</gene>
<organism evidence="5 6">
    <name type="scientific">Holothuria leucospilota</name>
    <name type="common">Black long sea cucumber</name>
    <name type="synonym">Mertensiothuria leucospilota</name>
    <dbReference type="NCBI Taxonomy" id="206669"/>
    <lineage>
        <taxon>Eukaryota</taxon>
        <taxon>Metazoa</taxon>
        <taxon>Echinodermata</taxon>
        <taxon>Eleutherozoa</taxon>
        <taxon>Echinozoa</taxon>
        <taxon>Holothuroidea</taxon>
        <taxon>Aspidochirotacea</taxon>
        <taxon>Aspidochirotida</taxon>
        <taxon>Holothuriidae</taxon>
        <taxon>Holothuria</taxon>
    </lineage>
</organism>
<feature type="domain" description="HYR" evidence="4">
    <location>
        <begin position="680"/>
        <end position="763"/>
    </location>
</feature>
<evidence type="ECO:0000256" key="2">
    <source>
        <dbReference type="SAM" id="MobiDB-lite"/>
    </source>
</evidence>
<keyword evidence="6" id="KW-1185">Reference proteome</keyword>
<dbReference type="Gene3D" id="2.60.40.4060">
    <property type="entry name" value="Reeler domain"/>
    <property type="match status" value="1"/>
</dbReference>
<dbReference type="SMART" id="SM01411">
    <property type="entry name" value="Ephrin_rec_like"/>
    <property type="match status" value="1"/>
</dbReference>
<dbReference type="InterPro" id="IPR042307">
    <property type="entry name" value="Reeler_sf"/>
</dbReference>
<keyword evidence="3" id="KW-0812">Transmembrane</keyword>
<keyword evidence="3" id="KW-0472">Membrane</keyword>
<dbReference type="Pfam" id="PF07699">
    <property type="entry name" value="Ephrin_rec_like"/>
    <property type="match status" value="1"/>
</dbReference>
<feature type="domain" description="HYR" evidence="4">
    <location>
        <begin position="506"/>
        <end position="590"/>
    </location>
</feature>
<feature type="domain" description="HYR" evidence="4">
    <location>
        <begin position="332"/>
        <end position="419"/>
    </location>
</feature>
<dbReference type="InterPro" id="IPR011641">
    <property type="entry name" value="Tyr-kin_ephrin_A/B_rcpt-like"/>
</dbReference>
<sequence length="1171" mass="126415">MMFSLTVDLNYPRMETFKFLTVLMCLLSYTQGQNFTCLELRPSSLDHSQPQSSMFFSLETSTEGTYVRGNDILVTITSTPGEFFNAVYLAVQDISANEFIGTWTTPSRDYSRIECFGGPTVISYSSSTSQSSITFTWRLTDSSYTGKFIIKGTVIGNGQNYWKVSSGLFNTATMISCPTPLIFSGGDNGKVVIWEEFSCPGGKMLDCNGIGSGQFYPPGNHSILCSCEEDGFSHTCFLNFTIDGAPADTNPPTVTNCPMSVLSERVATGSSIAVVDWEEPVATDQESVVTVMQSHTPPLALPVGSTVLVNYTFSDQSGNSAGCSFTITVLPADSTPPVFINCPTDIRVPARGPDVSTSAVVWPEPVVVDDISEPVVVTVNFPPGTEFVIGTPVTVVYTATDSAAIANTAECRFTVEVLPFIGSFSLSCPVRATVNITRQGSGFVAVAELPECTDTTTGAELQVNCNVTVRHTFVPGDYGVGCNCTHSSGAVKSCAYVLTFPEPSPPSNTPPNITCPDSSSVRKRLLMNGSTEVTWSNNCTDTEDEQGDLNVMCNVSQPGIFQPGESYIRCYCTDIMGSVDECDFLVTITEPPPPSNTPPNITCPDSSSVGKRLLMNGSIEVTWPNTCTDTEDGQEGLQILCNISQPVIFQPGQSYIGCNCTDTMGNVDECDFLVTITAPTPSNTPPRITCPESSSVITTRLPNGDFNVTWANTCIDTEDGLLESVTCNVSQGTLQRGETYINCSCTDSMGSVDVCDFLVTITDPGSPQPTTDIPSPTENCQIPDLENTIFSCTDGTGGSQTTCSLGCTNNTIKAIPDFGLISCRNSRWEPRILNRLCQRPIVPISRSILINVQVDTSSPDCIQPRNLDNGIKTFFSDIFATALMTFCSSGIQDDICTQNTTVGVSGICLTELGPRRRRQIQGKAVLNVTLNVTSSRDDQFILGVAENVVMGIEDYSNSPPIDLETTEYTATLTPENRQAIWKSNITYNCHSGHAPVGDGYCVLCPPGTYLSDANNACKLCESGSYQDRPGQPNCKKCEFTNDDLPGSAECQKPPEMSPGQDSGRNESILLIAIGIAAVLAIFVVILSIVTLCMCCGVKDERHNKTIMHGQTTYVEDEDTRLRRLEQEAEVALRDYAGRDEADDEDIDIGAQYTQDSYDSPPPTRREQSTDV</sequence>
<dbReference type="InterPro" id="IPR003410">
    <property type="entry name" value="HYR_dom"/>
</dbReference>
<evidence type="ECO:0000313" key="6">
    <source>
        <dbReference type="Proteomes" id="UP001152320"/>
    </source>
</evidence>
<proteinExistence type="predicted"/>
<feature type="transmembrane region" description="Helical" evidence="3">
    <location>
        <begin position="1068"/>
        <end position="1097"/>
    </location>
</feature>
<reference evidence="5" key="1">
    <citation type="submission" date="2021-10" db="EMBL/GenBank/DDBJ databases">
        <title>Tropical sea cucumber genome reveals ecological adaptation and Cuvierian tubules defense mechanism.</title>
        <authorList>
            <person name="Chen T."/>
        </authorList>
    </citation>
    <scope>NUCLEOTIDE SEQUENCE</scope>
    <source>
        <strain evidence="5">Nanhai2018</strain>
        <tissue evidence="5">Muscle</tissue>
    </source>
</reference>
<comment type="caution">
    <text evidence="5">The sequence shown here is derived from an EMBL/GenBank/DDBJ whole genome shotgun (WGS) entry which is preliminary data.</text>
</comment>
<dbReference type="Pfam" id="PF02014">
    <property type="entry name" value="Reeler"/>
    <property type="match status" value="1"/>
</dbReference>
<evidence type="ECO:0000256" key="3">
    <source>
        <dbReference type="SAM" id="Phobius"/>
    </source>
</evidence>
<evidence type="ECO:0000256" key="1">
    <source>
        <dbReference type="ARBA" id="ARBA00022737"/>
    </source>
</evidence>
<dbReference type="EMBL" id="JAIZAY010000014">
    <property type="protein sequence ID" value="KAJ8029460.1"/>
    <property type="molecule type" value="Genomic_DNA"/>
</dbReference>